<sequence>MALATRLASRSLCATAKSETALCRQSRSYSSTPLKSAAGTLITACKRVMDNADQLATYETDLQLFPAGLNPASLWWTMVQLHMPKQTQIELQSFLEGAKMATTLQLKAVNSKEFAQFAAGLTDESAMANKLSDYCTPRFFDNLRDAAARTLKERNMTLELQDIDIESAVVADVRYAQLTQTQYEAQTAGLARLPFLWSTDATIEYMQIHVRTRSIETTKMTLIGQEECLALQDNTRAWTFGSKVGSLDELEWLIVDTVGANNAAKQLSRTVYADQGVTDENLTKSDRNM</sequence>
<keyword evidence="2" id="KW-1185">Reference proteome</keyword>
<evidence type="ECO:0000313" key="2">
    <source>
        <dbReference type="Proteomes" id="UP000005238"/>
    </source>
</evidence>
<dbReference type="EnsemblProtists" id="Phyra83595">
    <property type="protein sequence ID" value="Phyra83595"/>
    <property type="gene ID" value="Phyra83595"/>
</dbReference>
<dbReference type="EMBL" id="DS566089">
    <property type="status" value="NOT_ANNOTATED_CDS"/>
    <property type="molecule type" value="Genomic_DNA"/>
</dbReference>
<protein>
    <submittedName>
        <fullName evidence="1">Uncharacterized protein</fullName>
    </submittedName>
</protein>
<reference evidence="2" key="1">
    <citation type="journal article" date="2006" name="Science">
        <title>Phytophthora genome sequences uncover evolutionary origins and mechanisms of pathogenesis.</title>
        <authorList>
            <person name="Tyler B.M."/>
            <person name="Tripathy S."/>
            <person name="Zhang X."/>
            <person name="Dehal P."/>
            <person name="Jiang R.H."/>
            <person name="Aerts A."/>
            <person name="Arredondo F.D."/>
            <person name="Baxter L."/>
            <person name="Bensasson D."/>
            <person name="Beynon J.L."/>
            <person name="Chapman J."/>
            <person name="Damasceno C.M."/>
            <person name="Dorrance A.E."/>
            <person name="Dou D."/>
            <person name="Dickerman A.W."/>
            <person name="Dubchak I.L."/>
            <person name="Garbelotto M."/>
            <person name="Gijzen M."/>
            <person name="Gordon S.G."/>
            <person name="Govers F."/>
            <person name="Grunwald N.J."/>
            <person name="Huang W."/>
            <person name="Ivors K.L."/>
            <person name="Jones R.W."/>
            <person name="Kamoun S."/>
            <person name="Krampis K."/>
            <person name="Lamour K.H."/>
            <person name="Lee M.K."/>
            <person name="McDonald W.H."/>
            <person name="Medina M."/>
            <person name="Meijer H.J."/>
            <person name="Nordberg E.K."/>
            <person name="Maclean D.J."/>
            <person name="Ospina-Giraldo M.D."/>
            <person name="Morris P.F."/>
            <person name="Phuntumart V."/>
            <person name="Putnam N.H."/>
            <person name="Rash S."/>
            <person name="Rose J.K."/>
            <person name="Sakihama Y."/>
            <person name="Salamov A.A."/>
            <person name="Savidor A."/>
            <person name="Scheuring C.F."/>
            <person name="Smith B.M."/>
            <person name="Sobral B.W."/>
            <person name="Terry A."/>
            <person name="Torto-Alalibo T.A."/>
            <person name="Win J."/>
            <person name="Xu Z."/>
            <person name="Zhang H."/>
            <person name="Grigoriev I.V."/>
            <person name="Rokhsar D.S."/>
            <person name="Boore J.L."/>
        </authorList>
    </citation>
    <scope>NUCLEOTIDE SEQUENCE [LARGE SCALE GENOMIC DNA]</scope>
    <source>
        <strain evidence="2">Pr102</strain>
    </source>
</reference>
<evidence type="ECO:0000313" key="1">
    <source>
        <dbReference type="EnsemblProtists" id="Phyra83595"/>
    </source>
</evidence>
<dbReference type="VEuPathDB" id="FungiDB:KRP23_9674"/>
<reference evidence="1" key="2">
    <citation type="submission" date="2015-06" db="UniProtKB">
        <authorList>
            <consortium name="EnsemblProtists"/>
        </authorList>
    </citation>
    <scope>IDENTIFICATION</scope>
    <source>
        <strain evidence="1">Pr102</strain>
    </source>
</reference>
<dbReference type="HOGENOM" id="CLU_069951_1_0_1"/>
<dbReference type="InParanoid" id="H3H0C1"/>
<dbReference type="eggNOG" id="ENOG502SNVU">
    <property type="taxonomic scope" value="Eukaryota"/>
</dbReference>
<name>H3H0C1_PHYRM</name>
<dbReference type="AlphaFoldDB" id="H3H0C1"/>
<dbReference type="Proteomes" id="UP000005238">
    <property type="component" value="Unassembled WGS sequence"/>
</dbReference>
<dbReference type="VEuPathDB" id="FungiDB:KRP22_13670"/>
<accession>H3H0C1</accession>
<proteinExistence type="predicted"/>
<organism evidence="1 2">
    <name type="scientific">Phytophthora ramorum</name>
    <name type="common">Sudden oak death agent</name>
    <dbReference type="NCBI Taxonomy" id="164328"/>
    <lineage>
        <taxon>Eukaryota</taxon>
        <taxon>Sar</taxon>
        <taxon>Stramenopiles</taxon>
        <taxon>Oomycota</taxon>
        <taxon>Peronosporomycetes</taxon>
        <taxon>Peronosporales</taxon>
        <taxon>Peronosporaceae</taxon>
        <taxon>Phytophthora</taxon>
    </lineage>
</organism>